<dbReference type="Gene3D" id="3.80.10.10">
    <property type="entry name" value="Ribonuclease Inhibitor"/>
    <property type="match status" value="1"/>
</dbReference>
<dbReference type="HOGENOM" id="CLU_665737_0_0_1"/>
<dbReference type="OrthoDB" id="2982757at2759"/>
<dbReference type="EMBL" id="KN831807">
    <property type="protein sequence ID" value="KIM36221.1"/>
    <property type="molecule type" value="Genomic_DNA"/>
</dbReference>
<gene>
    <name evidence="1" type="ORF">M413DRAFT_31820</name>
</gene>
<accession>A0A0C3BXQ8</accession>
<keyword evidence="2" id="KW-1185">Reference proteome</keyword>
<evidence type="ECO:0000313" key="1">
    <source>
        <dbReference type="EMBL" id="KIM36221.1"/>
    </source>
</evidence>
<proteinExistence type="predicted"/>
<reference evidence="2" key="2">
    <citation type="submission" date="2015-01" db="EMBL/GenBank/DDBJ databases">
        <title>Evolutionary Origins and Diversification of the Mycorrhizal Mutualists.</title>
        <authorList>
            <consortium name="DOE Joint Genome Institute"/>
            <consortium name="Mycorrhizal Genomics Consortium"/>
            <person name="Kohler A."/>
            <person name="Kuo A."/>
            <person name="Nagy L.G."/>
            <person name="Floudas D."/>
            <person name="Copeland A."/>
            <person name="Barry K.W."/>
            <person name="Cichocki N."/>
            <person name="Veneault-Fourrey C."/>
            <person name="LaButti K."/>
            <person name="Lindquist E.A."/>
            <person name="Lipzen A."/>
            <person name="Lundell T."/>
            <person name="Morin E."/>
            <person name="Murat C."/>
            <person name="Riley R."/>
            <person name="Ohm R."/>
            <person name="Sun H."/>
            <person name="Tunlid A."/>
            <person name="Henrissat B."/>
            <person name="Grigoriev I.V."/>
            <person name="Hibbett D.S."/>
            <person name="Martin F."/>
        </authorList>
    </citation>
    <scope>NUCLEOTIDE SEQUENCE [LARGE SCALE GENOMIC DNA]</scope>
    <source>
        <strain evidence="2">h7</strain>
    </source>
</reference>
<evidence type="ECO:0000313" key="2">
    <source>
        <dbReference type="Proteomes" id="UP000053424"/>
    </source>
</evidence>
<evidence type="ECO:0008006" key="3">
    <source>
        <dbReference type="Google" id="ProtNLM"/>
    </source>
</evidence>
<organism evidence="1 2">
    <name type="scientific">Hebeloma cylindrosporum</name>
    <dbReference type="NCBI Taxonomy" id="76867"/>
    <lineage>
        <taxon>Eukaryota</taxon>
        <taxon>Fungi</taxon>
        <taxon>Dikarya</taxon>
        <taxon>Basidiomycota</taxon>
        <taxon>Agaricomycotina</taxon>
        <taxon>Agaricomycetes</taxon>
        <taxon>Agaricomycetidae</taxon>
        <taxon>Agaricales</taxon>
        <taxon>Agaricineae</taxon>
        <taxon>Hymenogastraceae</taxon>
        <taxon>Hebeloma</taxon>
    </lineage>
</organism>
<name>A0A0C3BXQ8_HEBCY</name>
<protein>
    <recommendedName>
        <fullName evidence="3">F-box domain-containing protein</fullName>
    </recommendedName>
</protein>
<dbReference type="Proteomes" id="UP000053424">
    <property type="component" value="Unassembled WGS sequence"/>
</dbReference>
<dbReference type="AlphaFoldDB" id="A0A0C3BXQ8"/>
<dbReference type="InterPro" id="IPR032675">
    <property type="entry name" value="LRR_dom_sf"/>
</dbReference>
<reference evidence="1 2" key="1">
    <citation type="submission" date="2014-04" db="EMBL/GenBank/DDBJ databases">
        <authorList>
            <consortium name="DOE Joint Genome Institute"/>
            <person name="Kuo A."/>
            <person name="Gay G."/>
            <person name="Dore J."/>
            <person name="Kohler A."/>
            <person name="Nagy L.G."/>
            <person name="Floudas D."/>
            <person name="Copeland A."/>
            <person name="Barry K.W."/>
            <person name="Cichocki N."/>
            <person name="Veneault-Fourrey C."/>
            <person name="LaButti K."/>
            <person name="Lindquist E.A."/>
            <person name="Lipzen A."/>
            <person name="Lundell T."/>
            <person name="Morin E."/>
            <person name="Murat C."/>
            <person name="Sun H."/>
            <person name="Tunlid A."/>
            <person name="Henrissat B."/>
            <person name="Grigoriev I.V."/>
            <person name="Hibbett D.S."/>
            <person name="Martin F."/>
            <person name="Nordberg H.P."/>
            <person name="Cantor M.N."/>
            <person name="Hua S.X."/>
        </authorList>
    </citation>
    <scope>NUCLEOTIDE SEQUENCE [LARGE SCALE GENOMIC DNA]</scope>
    <source>
        <strain evidence="2">h7</strain>
    </source>
</reference>
<sequence length="414" mass="47316">MVHLNLDVLSEIFAAVVHTGSSSLLTLRLVNNVWYEITERNPRLWTRLLLNRKFHFTNLKYTQLHLQKSRSFPIDIHIAVPNDVALSEIRGVSNLLRNHTSRFRSFKVDAPIRDYVDGFLFLIARRQPAPLLESLELRVPQLAYTITVLTLEFLFTSFTPAPRLARLEIPGLSLVLSGVGIKYYPKYPNMTSLVIDGMSLDYVPIQGIISFLSSIPSLQHFVYKGHGESRTTVRDPYIAYMPNLRSVDVTAPGAGGNVLYHIDAPALTDVRLDGFHNWHGVPEGNPSESLRDIILLLSVHSRNLRRLTLEYTAYLEIPCDFEIIFDGISFPHLEEVYLNATDITDRALRNAKSHSSLRKLELLNCIMLRGSSLLEFAQRRDRDFHLSLRGCRKLKITQQDMDTISELIKFKKLH</sequence>
<dbReference type="SUPFAM" id="SSF52047">
    <property type="entry name" value="RNI-like"/>
    <property type="match status" value="1"/>
</dbReference>